<dbReference type="NCBIfam" id="TIGR00952">
    <property type="entry name" value="S15_bact"/>
    <property type="match status" value="1"/>
</dbReference>
<reference evidence="5" key="1">
    <citation type="submission" date="2019-10" db="EMBL/GenBank/DDBJ databases">
        <authorList>
            <consortium name="DOE Joint Genome Institute"/>
            <person name="Kuo A."/>
            <person name="Miyauchi S."/>
            <person name="Kiss E."/>
            <person name="Drula E."/>
            <person name="Kohler A."/>
            <person name="Sanchez-Garcia M."/>
            <person name="Andreopoulos B."/>
            <person name="Barry K.W."/>
            <person name="Bonito G."/>
            <person name="Buee M."/>
            <person name="Carver A."/>
            <person name="Chen C."/>
            <person name="Cichocki N."/>
            <person name="Clum A."/>
            <person name="Culley D."/>
            <person name="Crous P.W."/>
            <person name="Fauchery L."/>
            <person name="Girlanda M."/>
            <person name="Hayes R."/>
            <person name="Keri Z."/>
            <person name="LaButti K."/>
            <person name="Lipzen A."/>
            <person name="Lombard V."/>
            <person name="Magnuson J."/>
            <person name="Maillard F."/>
            <person name="Morin E."/>
            <person name="Murat C."/>
            <person name="Nolan M."/>
            <person name="Ohm R."/>
            <person name="Pangilinan J."/>
            <person name="Pereira M."/>
            <person name="Perotto S."/>
            <person name="Peter M."/>
            <person name="Riley R."/>
            <person name="Sitrit Y."/>
            <person name="Stielow B."/>
            <person name="Szollosi G."/>
            <person name="Zifcakova L."/>
            <person name="Stursova M."/>
            <person name="Spatafora J.W."/>
            <person name="Tedersoo L."/>
            <person name="Vaario L.-M."/>
            <person name="Yamada A."/>
            <person name="Yan M."/>
            <person name="Wang P."/>
            <person name="Xu J."/>
            <person name="Bruns T."/>
            <person name="Baldrian P."/>
            <person name="Vilgalys R."/>
            <person name="Henrissat B."/>
            <person name="Grigoriev I.V."/>
            <person name="Hibbett D."/>
            <person name="Nagy L.G."/>
            <person name="Martin F.M."/>
        </authorList>
    </citation>
    <scope>NUCLEOTIDE SEQUENCE</scope>
    <source>
        <strain evidence="5">BED1</strain>
    </source>
</reference>
<organism evidence="5 6">
    <name type="scientific">Boletus edulis BED1</name>
    <dbReference type="NCBI Taxonomy" id="1328754"/>
    <lineage>
        <taxon>Eukaryota</taxon>
        <taxon>Fungi</taxon>
        <taxon>Dikarya</taxon>
        <taxon>Basidiomycota</taxon>
        <taxon>Agaricomycotina</taxon>
        <taxon>Agaricomycetes</taxon>
        <taxon>Agaricomycetidae</taxon>
        <taxon>Boletales</taxon>
        <taxon>Boletineae</taxon>
        <taxon>Boletaceae</taxon>
        <taxon>Boletoideae</taxon>
        <taxon>Boletus</taxon>
    </lineage>
</organism>
<dbReference type="GO" id="GO:0006412">
    <property type="term" value="P:translation"/>
    <property type="evidence" value="ECO:0007669"/>
    <property type="project" value="InterPro"/>
</dbReference>
<evidence type="ECO:0000256" key="1">
    <source>
        <dbReference type="ARBA" id="ARBA00008434"/>
    </source>
</evidence>
<dbReference type="InterPro" id="IPR000589">
    <property type="entry name" value="Ribosomal_uS15"/>
</dbReference>
<protein>
    <submittedName>
        <fullName evidence="5">S15/NS1 RNA-binding domain-containing protein</fullName>
    </submittedName>
</protein>
<dbReference type="PANTHER" id="PTHR23321:SF26">
    <property type="entry name" value="SMALL RIBOSOMAL SUBUNIT PROTEIN US15M"/>
    <property type="match status" value="1"/>
</dbReference>
<comment type="similarity">
    <text evidence="1 4">Belongs to the universal ribosomal protein uS15 family.</text>
</comment>
<dbReference type="InterPro" id="IPR005290">
    <property type="entry name" value="Ribosomal_uS15_bac-type"/>
</dbReference>
<dbReference type="Pfam" id="PF00312">
    <property type="entry name" value="Ribosomal_S15"/>
    <property type="match status" value="1"/>
</dbReference>
<reference evidence="5" key="2">
    <citation type="journal article" date="2020" name="Nat. Commun.">
        <title>Large-scale genome sequencing of mycorrhizal fungi provides insights into the early evolution of symbiotic traits.</title>
        <authorList>
            <person name="Miyauchi S."/>
            <person name="Kiss E."/>
            <person name="Kuo A."/>
            <person name="Drula E."/>
            <person name="Kohler A."/>
            <person name="Sanchez-Garcia M."/>
            <person name="Morin E."/>
            <person name="Andreopoulos B."/>
            <person name="Barry K.W."/>
            <person name="Bonito G."/>
            <person name="Buee M."/>
            <person name="Carver A."/>
            <person name="Chen C."/>
            <person name="Cichocki N."/>
            <person name="Clum A."/>
            <person name="Culley D."/>
            <person name="Crous P.W."/>
            <person name="Fauchery L."/>
            <person name="Girlanda M."/>
            <person name="Hayes R.D."/>
            <person name="Keri Z."/>
            <person name="LaButti K."/>
            <person name="Lipzen A."/>
            <person name="Lombard V."/>
            <person name="Magnuson J."/>
            <person name="Maillard F."/>
            <person name="Murat C."/>
            <person name="Nolan M."/>
            <person name="Ohm R.A."/>
            <person name="Pangilinan J."/>
            <person name="Pereira M.F."/>
            <person name="Perotto S."/>
            <person name="Peter M."/>
            <person name="Pfister S."/>
            <person name="Riley R."/>
            <person name="Sitrit Y."/>
            <person name="Stielow J.B."/>
            <person name="Szollosi G."/>
            <person name="Zifcakova L."/>
            <person name="Stursova M."/>
            <person name="Spatafora J.W."/>
            <person name="Tedersoo L."/>
            <person name="Vaario L.M."/>
            <person name="Yamada A."/>
            <person name="Yan M."/>
            <person name="Wang P."/>
            <person name="Xu J."/>
            <person name="Bruns T."/>
            <person name="Baldrian P."/>
            <person name="Vilgalys R."/>
            <person name="Dunand C."/>
            <person name="Henrissat B."/>
            <person name="Grigoriev I.V."/>
            <person name="Hibbett D."/>
            <person name="Nagy L.G."/>
            <person name="Martin F.M."/>
        </authorList>
    </citation>
    <scope>NUCLEOTIDE SEQUENCE</scope>
    <source>
        <strain evidence="5">BED1</strain>
    </source>
</reference>
<proteinExistence type="inferred from homology"/>
<evidence type="ECO:0000256" key="4">
    <source>
        <dbReference type="RuleBase" id="RU003919"/>
    </source>
</evidence>
<evidence type="ECO:0000256" key="2">
    <source>
        <dbReference type="ARBA" id="ARBA00022980"/>
    </source>
</evidence>
<evidence type="ECO:0000313" key="5">
    <source>
        <dbReference type="EMBL" id="KAF8435649.1"/>
    </source>
</evidence>
<accession>A0AAD4BNR6</accession>
<dbReference type="CDD" id="cd00353">
    <property type="entry name" value="Ribosomal_S15p_S13e"/>
    <property type="match status" value="1"/>
</dbReference>
<dbReference type="EMBL" id="WHUW01000024">
    <property type="protein sequence ID" value="KAF8435649.1"/>
    <property type="molecule type" value="Genomic_DNA"/>
</dbReference>
<keyword evidence="3 4" id="KW-0687">Ribonucleoprotein</keyword>
<sequence>MLRSCIAQASRPLASSSRAELHVSAICLAKRQASKRTVSKLQAKVDRKHTKDANRLYVVLGSEYNKEDKWIGCDLQKTVLTPDDVYSEDAKPQVLRLPEGELKIPSHLNFGIEGGEEKKLLFEVLPTLTVERGVTTFDEDTVERAKAAMDEELQKANMFARLADLRNANAKGLAYESRRRIIVAFSTPQQPNDTGRPEVQAALLTFRIRNLWSHLLKFRKDVANRRALRQLVHDRAKVLHYLNRLDRDRYEAILPRLGLDKGSVEGELVI</sequence>
<keyword evidence="6" id="KW-1185">Reference proteome</keyword>
<dbReference type="HAMAP" id="MF_01343_B">
    <property type="entry name" value="Ribosomal_uS15_B"/>
    <property type="match status" value="1"/>
</dbReference>
<dbReference type="InterPro" id="IPR009068">
    <property type="entry name" value="uS15_NS1_RNA-bd_sf"/>
</dbReference>
<name>A0AAD4BNR6_BOLED</name>
<dbReference type="PROSITE" id="PS00362">
    <property type="entry name" value="RIBOSOMAL_S15"/>
    <property type="match status" value="1"/>
</dbReference>
<dbReference type="GO" id="GO:0005840">
    <property type="term" value="C:ribosome"/>
    <property type="evidence" value="ECO:0007669"/>
    <property type="project" value="UniProtKB-KW"/>
</dbReference>
<dbReference type="GO" id="GO:1990904">
    <property type="term" value="C:ribonucleoprotein complex"/>
    <property type="evidence" value="ECO:0007669"/>
    <property type="project" value="UniProtKB-KW"/>
</dbReference>
<comment type="caution">
    <text evidence="5">The sequence shown here is derived from an EMBL/GenBank/DDBJ whole genome shotgun (WGS) entry which is preliminary data.</text>
</comment>
<evidence type="ECO:0000313" key="6">
    <source>
        <dbReference type="Proteomes" id="UP001194468"/>
    </source>
</evidence>
<keyword evidence="2 4" id="KW-0689">Ribosomal protein</keyword>
<dbReference type="AlphaFoldDB" id="A0AAD4BNR6"/>
<dbReference type="GO" id="GO:0005737">
    <property type="term" value="C:cytoplasm"/>
    <property type="evidence" value="ECO:0007669"/>
    <property type="project" value="UniProtKB-ARBA"/>
</dbReference>
<evidence type="ECO:0000256" key="3">
    <source>
        <dbReference type="ARBA" id="ARBA00023274"/>
    </source>
</evidence>
<dbReference type="SMART" id="SM01387">
    <property type="entry name" value="Ribosomal_S15"/>
    <property type="match status" value="1"/>
</dbReference>
<dbReference type="Gene3D" id="1.10.287.10">
    <property type="entry name" value="S15/NS1, RNA-binding"/>
    <property type="match status" value="1"/>
</dbReference>
<dbReference type="GO" id="GO:0003735">
    <property type="term" value="F:structural constituent of ribosome"/>
    <property type="evidence" value="ECO:0007669"/>
    <property type="project" value="InterPro"/>
</dbReference>
<dbReference type="SUPFAM" id="SSF47060">
    <property type="entry name" value="S15/NS1 RNA-binding domain"/>
    <property type="match status" value="1"/>
</dbReference>
<gene>
    <name evidence="5" type="ORF">L210DRAFT_3483972</name>
</gene>
<dbReference type="PANTHER" id="PTHR23321">
    <property type="entry name" value="RIBOSOMAL PROTEIN S15, BACTERIAL AND ORGANELLAR"/>
    <property type="match status" value="1"/>
</dbReference>
<dbReference type="Proteomes" id="UP001194468">
    <property type="component" value="Unassembled WGS sequence"/>
</dbReference>